<gene>
    <name evidence="2" type="ORF">HUJ06_007626</name>
</gene>
<proteinExistence type="predicted"/>
<protein>
    <submittedName>
        <fullName evidence="2">Uncharacterized protein</fullName>
    </submittedName>
</protein>
<feature type="region of interest" description="Disordered" evidence="1">
    <location>
        <begin position="113"/>
        <end position="137"/>
    </location>
</feature>
<dbReference type="AlphaFoldDB" id="A0A822Z0H6"/>
<evidence type="ECO:0000313" key="3">
    <source>
        <dbReference type="Proteomes" id="UP000607653"/>
    </source>
</evidence>
<reference evidence="2 3" key="1">
    <citation type="journal article" date="2020" name="Mol. Biol. Evol.">
        <title>Distinct Expression and Methylation Patterns for Genes with Different Fates following a Single Whole-Genome Duplication in Flowering Plants.</title>
        <authorList>
            <person name="Shi T."/>
            <person name="Rahmani R.S."/>
            <person name="Gugger P.F."/>
            <person name="Wang M."/>
            <person name="Li H."/>
            <person name="Zhang Y."/>
            <person name="Li Z."/>
            <person name="Wang Q."/>
            <person name="Van de Peer Y."/>
            <person name="Marchal K."/>
            <person name="Chen J."/>
        </authorList>
    </citation>
    <scope>NUCLEOTIDE SEQUENCE [LARGE SCALE GENOMIC DNA]</scope>
    <source>
        <tissue evidence="2">Leaf</tissue>
    </source>
</reference>
<name>A0A822Z0H6_NELNU</name>
<dbReference type="PANTHER" id="PTHR36038:SF3">
    <property type="entry name" value="OVATE FAMILY PROTEIN"/>
    <property type="match status" value="1"/>
</dbReference>
<dbReference type="Proteomes" id="UP000607653">
    <property type="component" value="Unassembled WGS sequence"/>
</dbReference>
<keyword evidence="3" id="KW-1185">Reference proteome</keyword>
<evidence type="ECO:0000256" key="1">
    <source>
        <dbReference type="SAM" id="MobiDB-lite"/>
    </source>
</evidence>
<sequence>MQIFQWIFKVAQEQQDRETTTTDKEMVDTVKKKAESRDLVLFKRIGRGNAKTCFCSTLNLKRLESFPKVQNWLHSLRLKDEDIAREPLMGHNVDLPAHVGKKVLPLCDVPTSASTTTNDQCGSLEKKGKPKGNKTRSISRMKELLRWAATNKSKKGGKYMGQKVNINLTSWSLSLSRFHIPFVSNEKVHTDHDYF</sequence>
<feature type="compositionally biased region" description="Basic residues" evidence="1">
    <location>
        <begin position="128"/>
        <end position="137"/>
    </location>
</feature>
<accession>A0A822Z0H6</accession>
<dbReference type="PANTHER" id="PTHR36038">
    <property type="entry name" value="OS06G0102750 PROTEIN"/>
    <property type="match status" value="1"/>
</dbReference>
<comment type="caution">
    <text evidence="2">The sequence shown here is derived from an EMBL/GenBank/DDBJ whole genome shotgun (WGS) entry which is preliminary data.</text>
</comment>
<dbReference type="EMBL" id="DUZY01000004">
    <property type="protein sequence ID" value="DAD36985.1"/>
    <property type="molecule type" value="Genomic_DNA"/>
</dbReference>
<organism evidence="2 3">
    <name type="scientific">Nelumbo nucifera</name>
    <name type="common">Sacred lotus</name>
    <dbReference type="NCBI Taxonomy" id="4432"/>
    <lineage>
        <taxon>Eukaryota</taxon>
        <taxon>Viridiplantae</taxon>
        <taxon>Streptophyta</taxon>
        <taxon>Embryophyta</taxon>
        <taxon>Tracheophyta</taxon>
        <taxon>Spermatophyta</taxon>
        <taxon>Magnoliopsida</taxon>
        <taxon>Proteales</taxon>
        <taxon>Nelumbonaceae</taxon>
        <taxon>Nelumbo</taxon>
    </lineage>
</organism>
<evidence type="ECO:0000313" key="2">
    <source>
        <dbReference type="EMBL" id="DAD36985.1"/>
    </source>
</evidence>